<dbReference type="Proteomes" id="UP000515312">
    <property type="component" value="Chromosome"/>
</dbReference>
<dbReference type="CDD" id="cd00130">
    <property type="entry name" value="PAS"/>
    <property type="match status" value="1"/>
</dbReference>
<gene>
    <name evidence="6" type="ORF">H7849_12320</name>
</gene>
<dbReference type="CDD" id="cd00009">
    <property type="entry name" value="AAA"/>
    <property type="match status" value="1"/>
</dbReference>
<dbReference type="GO" id="GO:0005524">
    <property type="term" value="F:ATP binding"/>
    <property type="evidence" value="ECO:0007669"/>
    <property type="project" value="UniProtKB-KW"/>
</dbReference>
<dbReference type="PROSITE" id="PS50045">
    <property type="entry name" value="SIGMA54_INTERACT_4"/>
    <property type="match status" value="1"/>
</dbReference>
<dbReference type="PROSITE" id="PS00108">
    <property type="entry name" value="PROTEIN_KINASE_ST"/>
    <property type="match status" value="1"/>
</dbReference>
<dbReference type="Gene3D" id="3.40.50.300">
    <property type="entry name" value="P-loop containing nucleotide triphosphate hydrolases"/>
    <property type="match status" value="2"/>
</dbReference>
<dbReference type="InterPro" id="IPR003593">
    <property type="entry name" value="AAA+_ATPase"/>
</dbReference>
<organism evidence="6 7">
    <name type="scientific">Alloacidobacterium dinghuense</name>
    <dbReference type="NCBI Taxonomy" id="2763107"/>
    <lineage>
        <taxon>Bacteria</taxon>
        <taxon>Pseudomonadati</taxon>
        <taxon>Acidobacteriota</taxon>
        <taxon>Terriglobia</taxon>
        <taxon>Terriglobales</taxon>
        <taxon>Acidobacteriaceae</taxon>
        <taxon>Alloacidobacterium</taxon>
    </lineage>
</organism>
<dbReference type="Gene3D" id="3.30.450.20">
    <property type="entry name" value="PAS domain"/>
    <property type="match status" value="1"/>
</dbReference>
<dbReference type="NCBIfam" id="TIGR00229">
    <property type="entry name" value="sensory_box"/>
    <property type="match status" value="1"/>
</dbReference>
<dbReference type="InterPro" id="IPR027417">
    <property type="entry name" value="P-loop_NTPase"/>
</dbReference>
<dbReference type="GO" id="GO:0004672">
    <property type="term" value="F:protein kinase activity"/>
    <property type="evidence" value="ECO:0007669"/>
    <property type="project" value="InterPro"/>
</dbReference>
<dbReference type="CDD" id="cd14014">
    <property type="entry name" value="STKc_PknB_like"/>
    <property type="match status" value="1"/>
</dbReference>
<dbReference type="SUPFAM" id="SSF56112">
    <property type="entry name" value="Protein kinase-like (PK-like)"/>
    <property type="match status" value="1"/>
</dbReference>
<evidence type="ECO:0000256" key="1">
    <source>
        <dbReference type="ARBA" id="ARBA00022741"/>
    </source>
</evidence>
<dbReference type="PROSITE" id="PS00675">
    <property type="entry name" value="SIGMA54_INTERACT_1"/>
    <property type="match status" value="1"/>
</dbReference>
<dbReference type="Pfam" id="PF01590">
    <property type="entry name" value="GAF"/>
    <property type="match status" value="1"/>
</dbReference>
<dbReference type="Gene3D" id="1.10.8.60">
    <property type="match status" value="1"/>
</dbReference>
<dbReference type="FunFam" id="3.40.50.300:FF:000006">
    <property type="entry name" value="DNA-binding transcriptional regulator NtrC"/>
    <property type="match status" value="1"/>
</dbReference>
<accession>A0A7G8BPY6</accession>
<dbReference type="GO" id="GO:0006355">
    <property type="term" value="P:regulation of DNA-templated transcription"/>
    <property type="evidence" value="ECO:0007669"/>
    <property type="project" value="InterPro"/>
</dbReference>
<dbReference type="InterPro" id="IPR002078">
    <property type="entry name" value="Sigma_54_int"/>
</dbReference>
<dbReference type="InterPro" id="IPR000014">
    <property type="entry name" value="PAS"/>
</dbReference>
<dbReference type="Pfam" id="PF00069">
    <property type="entry name" value="Pkinase"/>
    <property type="match status" value="1"/>
</dbReference>
<sequence>MSVEQYVEAVRKDEEFILYRDEHTNQPGSRSVLRLVPASLHPALETLKKIEHEYSLRDELDPAWAVRPLALSDHRGQTALLLEDPGGETLDQFLSEPMQITRFLRLAVGLATALSGLHKKELIHKDVKPSNVLVDPAGHVRLMGFGIASRLPRERQAPKPPEFIAGTLPYMSPEQTGRMNRSIDSRSDLYSLGVTLYEMLTGDLPFAASDPMEWVHCHIARQPMPPGERINGIPGPVSAIIIKLLAKTAEDRYQAAYGVERDLQHCLAELETQHRIDEFPLGKQDTSDRLLVAEKLYGRESEIAALLAAFDRVVADGSPEFVLVSGYSGIGKSSVVNELHKSLVPSRGLFASGKFDQYKRDIPYATLAQALQNLLLPLLSKSEVELSKWRDALHEALAPNGQLIVDLVPEFKLIIGEQLPVPELPPQDAQGRFQLVFRRFISVFTRPEHPLVLFLDDLQWLDTATLDLIEDLLTQPDVRHLMVIGAYRDNEVDSSHPLMRKLEAIRQVRASVQEIVLAPLAVEDLDLLLADSVYCEPERATPLAQLIHEKTAGNPFFAIQFISALAEEGLLIFDHGNGRWFWDLNRIRAKGYTDNVVDLLIGKLNRLSVETRNALQLLACMGNSAAFVLLEMASQHSNEEVHGWLWEAVRTGLIFRMEDSYRFLHDRVQEAAYSLISEELRAEAHLRIGRLLAAHTPPESREERIFEVVNQLNRGAALITARDEREQLAELNLIAGKRAKASAAYTSALTYFTAGTSFLGDDSWKRLHELRFSLELNRAECEFVTGQSAAAEERLTVLSSRALTTIELATVTCLQVDLYTSLDQNDRAIAVCLDYLRHLGMEWSAHPTKEEVKREYAEIWSRLGDRDIEELVELPLMNNPVSLATLDVLTKVLPPALFSDANLLSLAICRAVNLSLEGGNSDGSCVAYVWLGQIAGPHFGDYKAGYRFGLLGYELVEKRGLTRFQARTSMVFACHVLPWAKHVRAGRDLIYQTFEVANRIGDLCFAAFSGINLNTHLLAAGDPLSQVQREAENGFEFARRTRFGFAINVISVQLALIRTFRGLTPEFGRLDDEQFEEQRFERHLGSDSALAQPECFYWIRKLQARFFAGDYVSAVDASLHAQRLLWSAPSNFEAVDYHYYGALSLAASWDSASSIEKQQTIGALAAHQRQLEVWTENCPENFENRAALVSAEIARIEGRVIDAEQLYEKAIRSAHENGFIHNEALANELTARFYAARGFDKIADVYLRDARYGYLRWGAGGKVKQLDQLYPHLKKEEPAPGRARTIVAPVEVLDLSTIIKVSQAVSGEMVLEKLIDRIMRAAIEHAGATRGILIFSRGHELQIEAEATTSGDDVTVHMRDASARGVGLPESLVRYVMRTHERVILDDASSQNWFSTDPYFLQHQTRSVLCLPLTHQAELTGVLYLENNLASHVFTPERTTVLKVLASQAAISLENTWLYRDLEDREAKIRRLVDANVLGIFFWNLEGGIVGANEEFLRMVDYDREDLASGRVRWTDLTPEEWRKRDEQAIADVIRTGSVQPFEKEFFRKNGTRVPVLVGSAMFEGSRSEGVAFVLDLSEQKRAEGEIRALKDQLYRENLALHDAYREISELKEKLVQEKLYLEQEIRSDMDFEQIVGNSQALKRILQLVETVGPSDSTVLLLGETGTGKELIARAIHDRSGRKDRTFVKLNCAAIPTGLLESELFGHEKGAFTGAIAQRIGRLELADQGTLFLDEVGDIPIEIQPKLLRALQEREFERLGSTHTRKVNVRLIAATNRDLEKMIAAREFRSDLYYRLNVFPIRIPPLRERKGDIPLLVSYFVQKFAKQMQKKIDTIPAAVMKALAAWEWLGNVRELENFIERAVILTRNSSLEAPLAELRKVRTEEPMQAASNHDDVVRIVRETINALQGKYGVADERTNKQRDAIVRALAETKGRVGGSDGAAARMGINRTTLLARMKKFGIDPKQYA</sequence>
<dbReference type="InterPro" id="IPR025662">
    <property type="entry name" value="Sigma_54_int_dom_ATP-bd_1"/>
</dbReference>
<dbReference type="Gene3D" id="3.30.450.40">
    <property type="match status" value="1"/>
</dbReference>
<dbReference type="Pfam" id="PF25601">
    <property type="entry name" value="AAA_lid_14"/>
    <property type="match status" value="1"/>
</dbReference>
<proteinExistence type="predicted"/>
<dbReference type="Gene3D" id="1.10.510.10">
    <property type="entry name" value="Transferase(Phosphotransferase) domain 1"/>
    <property type="match status" value="1"/>
</dbReference>
<keyword evidence="2" id="KW-0067">ATP-binding</keyword>
<evidence type="ECO:0000259" key="3">
    <source>
        <dbReference type="PROSITE" id="PS50011"/>
    </source>
</evidence>
<dbReference type="PROSITE" id="PS50112">
    <property type="entry name" value="PAS"/>
    <property type="match status" value="1"/>
</dbReference>
<dbReference type="EMBL" id="CP060394">
    <property type="protein sequence ID" value="QNI34606.1"/>
    <property type="molecule type" value="Genomic_DNA"/>
</dbReference>
<dbReference type="Pfam" id="PF13426">
    <property type="entry name" value="PAS_9"/>
    <property type="match status" value="1"/>
</dbReference>
<evidence type="ECO:0000259" key="5">
    <source>
        <dbReference type="PROSITE" id="PS50112"/>
    </source>
</evidence>
<protein>
    <submittedName>
        <fullName evidence="6">Sigma 54-interacting transcriptional regulator</fullName>
    </submittedName>
</protein>
<dbReference type="InterPro" id="IPR058031">
    <property type="entry name" value="AAA_lid_NorR"/>
</dbReference>
<keyword evidence="1" id="KW-0547">Nucleotide-binding</keyword>
<dbReference type="Pfam" id="PF13191">
    <property type="entry name" value="AAA_16"/>
    <property type="match status" value="1"/>
</dbReference>
<dbReference type="Pfam" id="PF00158">
    <property type="entry name" value="Sigma54_activat"/>
    <property type="match status" value="1"/>
</dbReference>
<dbReference type="InterPro" id="IPR008271">
    <property type="entry name" value="Ser/Thr_kinase_AS"/>
</dbReference>
<evidence type="ECO:0000313" key="6">
    <source>
        <dbReference type="EMBL" id="QNI34606.1"/>
    </source>
</evidence>
<dbReference type="SUPFAM" id="SSF55781">
    <property type="entry name" value="GAF domain-like"/>
    <property type="match status" value="1"/>
</dbReference>
<reference evidence="6 7" key="1">
    <citation type="submission" date="2020-08" db="EMBL/GenBank/DDBJ databases">
        <title>Edaphobacter telluris sp. nov. and Acidobacterium dinghuensis sp. nov., two acidobacteria isolated from forest soil.</title>
        <authorList>
            <person name="Fu J."/>
            <person name="Qiu L."/>
        </authorList>
    </citation>
    <scope>NUCLEOTIDE SEQUENCE [LARGE SCALE GENOMIC DNA]</scope>
    <source>
        <strain evidence="6">4Y35</strain>
    </source>
</reference>
<dbReference type="InterPro" id="IPR000719">
    <property type="entry name" value="Prot_kinase_dom"/>
</dbReference>
<dbReference type="InterPro" id="IPR053159">
    <property type="entry name" value="Hybrid_Histidine_Kinase"/>
</dbReference>
<dbReference type="PANTHER" id="PTHR43642:SF1">
    <property type="entry name" value="HYBRID SIGNAL TRANSDUCTION HISTIDINE KINASE G"/>
    <property type="match status" value="1"/>
</dbReference>
<dbReference type="InterPro" id="IPR003018">
    <property type="entry name" value="GAF"/>
</dbReference>
<feature type="domain" description="PAS" evidence="5">
    <location>
        <begin position="1465"/>
        <end position="1537"/>
    </location>
</feature>
<evidence type="ECO:0000256" key="2">
    <source>
        <dbReference type="ARBA" id="ARBA00022840"/>
    </source>
</evidence>
<dbReference type="SMART" id="SM00065">
    <property type="entry name" value="GAF"/>
    <property type="match status" value="1"/>
</dbReference>
<dbReference type="RefSeq" id="WP_186746901.1">
    <property type="nucleotide sequence ID" value="NZ_CP060394.1"/>
</dbReference>
<evidence type="ECO:0000259" key="4">
    <source>
        <dbReference type="PROSITE" id="PS50045"/>
    </source>
</evidence>
<name>A0A7G8BPY6_9BACT</name>
<dbReference type="SMART" id="SM00091">
    <property type="entry name" value="PAS"/>
    <property type="match status" value="1"/>
</dbReference>
<keyword evidence="7" id="KW-1185">Reference proteome</keyword>
<dbReference type="InterPro" id="IPR035965">
    <property type="entry name" value="PAS-like_dom_sf"/>
</dbReference>
<dbReference type="Gene3D" id="1.10.10.60">
    <property type="entry name" value="Homeodomain-like"/>
    <property type="match status" value="1"/>
</dbReference>
<dbReference type="SUPFAM" id="SSF52540">
    <property type="entry name" value="P-loop containing nucleoside triphosphate hydrolases"/>
    <property type="match status" value="2"/>
</dbReference>
<dbReference type="SMART" id="SM00382">
    <property type="entry name" value="AAA"/>
    <property type="match status" value="2"/>
</dbReference>
<feature type="domain" description="Sigma-54 factor interaction" evidence="4">
    <location>
        <begin position="1635"/>
        <end position="1864"/>
    </location>
</feature>
<dbReference type="InterPro" id="IPR041664">
    <property type="entry name" value="AAA_16"/>
</dbReference>
<dbReference type="PROSITE" id="PS50011">
    <property type="entry name" value="PROTEIN_KINASE_DOM"/>
    <property type="match status" value="1"/>
</dbReference>
<dbReference type="KEGG" id="adin:H7849_12320"/>
<dbReference type="SUPFAM" id="SSF55785">
    <property type="entry name" value="PYP-like sensor domain (PAS domain)"/>
    <property type="match status" value="1"/>
</dbReference>
<dbReference type="SMART" id="SM00220">
    <property type="entry name" value="S_TKc"/>
    <property type="match status" value="1"/>
</dbReference>
<dbReference type="PANTHER" id="PTHR43642">
    <property type="entry name" value="HYBRID SIGNAL TRANSDUCTION HISTIDINE KINASE G"/>
    <property type="match status" value="1"/>
</dbReference>
<feature type="domain" description="Protein kinase" evidence="3">
    <location>
        <begin position="1"/>
        <end position="268"/>
    </location>
</feature>
<evidence type="ECO:0000313" key="7">
    <source>
        <dbReference type="Proteomes" id="UP000515312"/>
    </source>
</evidence>
<dbReference type="InterPro" id="IPR029016">
    <property type="entry name" value="GAF-like_dom_sf"/>
</dbReference>
<dbReference type="InterPro" id="IPR011009">
    <property type="entry name" value="Kinase-like_dom_sf"/>
</dbReference>